<name>A0ABS3P3M7_9BACI</name>
<feature type="transmembrane region" description="Helical" evidence="1">
    <location>
        <begin position="90"/>
        <end position="123"/>
    </location>
</feature>
<keyword evidence="3" id="KW-1185">Reference proteome</keyword>
<organism evidence="2 3">
    <name type="scientific">Bacillus arachidis</name>
    <dbReference type="NCBI Taxonomy" id="2819290"/>
    <lineage>
        <taxon>Bacteria</taxon>
        <taxon>Bacillati</taxon>
        <taxon>Bacillota</taxon>
        <taxon>Bacilli</taxon>
        <taxon>Bacillales</taxon>
        <taxon>Bacillaceae</taxon>
        <taxon>Bacillus</taxon>
    </lineage>
</organism>
<feature type="transmembrane region" description="Helical" evidence="1">
    <location>
        <begin position="65"/>
        <end position="84"/>
    </location>
</feature>
<dbReference type="Proteomes" id="UP000677611">
    <property type="component" value="Unassembled WGS sequence"/>
</dbReference>
<keyword evidence="1" id="KW-0472">Membrane</keyword>
<proteinExistence type="predicted"/>
<feature type="transmembrane region" description="Helical" evidence="1">
    <location>
        <begin position="5"/>
        <end position="24"/>
    </location>
</feature>
<accession>A0ABS3P3M7</accession>
<evidence type="ECO:0000313" key="2">
    <source>
        <dbReference type="EMBL" id="MBO1627794.1"/>
    </source>
</evidence>
<evidence type="ECO:0000256" key="1">
    <source>
        <dbReference type="SAM" id="Phobius"/>
    </source>
</evidence>
<dbReference type="RefSeq" id="WP_208019026.1">
    <property type="nucleotide sequence ID" value="NZ_JAGDQJ010000029.1"/>
</dbReference>
<evidence type="ECO:0000313" key="3">
    <source>
        <dbReference type="Proteomes" id="UP000677611"/>
    </source>
</evidence>
<gene>
    <name evidence="2" type="ORF">J4P90_21760</name>
</gene>
<sequence>MGILIIYVMICIIPTAVLITGYVWQKERGRIFGAKYSFLISIFGTYYAFVIFTQEMIISNKDGEVVLGIVISCIGIIAALWTLTNSLYGGILLLIISFIGYVYNASFFGVLSFFLVIGGIISLGEHWRKKKIN</sequence>
<comment type="caution">
    <text evidence="2">The sequence shown here is derived from an EMBL/GenBank/DDBJ whole genome shotgun (WGS) entry which is preliminary data.</text>
</comment>
<dbReference type="EMBL" id="JAGDQJ010000029">
    <property type="protein sequence ID" value="MBO1627794.1"/>
    <property type="molecule type" value="Genomic_DNA"/>
</dbReference>
<protein>
    <submittedName>
        <fullName evidence="2">Uncharacterized protein</fullName>
    </submittedName>
</protein>
<feature type="transmembrane region" description="Helical" evidence="1">
    <location>
        <begin position="36"/>
        <end position="53"/>
    </location>
</feature>
<keyword evidence="1" id="KW-1133">Transmembrane helix</keyword>
<keyword evidence="1" id="KW-0812">Transmembrane</keyword>
<reference evidence="2 3" key="1">
    <citation type="submission" date="2021-03" db="EMBL/GenBank/DDBJ databases">
        <title>Identification of novel Bacillus strains.</title>
        <authorList>
            <person name="Xiao Z."/>
            <person name="Li Y."/>
            <person name="Shen J."/>
        </authorList>
    </citation>
    <scope>NUCLEOTIDE SEQUENCE [LARGE SCALE GENOMIC DNA]</scope>
    <source>
        <strain evidence="2 3">SY8</strain>
    </source>
</reference>